<dbReference type="PROSITE" id="PS00622">
    <property type="entry name" value="HTH_LUXR_1"/>
    <property type="match status" value="1"/>
</dbReference>
<evidence type="ECO:0000259" key="5">
    <source>
        <dbReference type="PROSITE" id="PS50043"/>
    </source>
</evidence>
<keyword evidence="7" id="KW-1185">Reference proteome</keyword>
<keyword evidence="4" id="KW-1133">Transmembrane helix</keyword>
<dbReference type="PANTHER" id="PTHR44688">
    <property type="entry name" value="DNA-BINDING TRANSCRIPTIONAL ACTIVATOR DEVR_DOSR"/>
    <property type="match status" value="1"/>
</dbReference>
<dbReference type="EMBL" id="MQUB01000001">
    <property type="protein sequence ID" value="PQB05256.1"/>
    <property type="molecule type" value="Genomic_DNA"/>
</dbReference>
<feature type="domain" description="HTH luxR-type" evidence="5">
    <location>
        <begin position="69"/>
        <end position="134"/>
    </location>
</feature>
<evidence type="ECO:0000313" key="7">
    <source>
        <dbReference type="Proteomes" id="UP000239800"/>
    </source>
</evidence>
<dbReference type="CDD" id="cd06170">
    <property type="entry name" value="LuxR_C_like"/>
    <property type="match status" value="1"/>
</dbReference>
<dbReference type="Proteomes" id="UP000239800">
    <property type="component" value="Unassembled WGS sequence"/>
</dbReference>
<dbReference type="InterPro" id="IPR036388">
    <property type="entry name" value="WH-like_DNA-bd_sf"/>
</dbReference>
<dbReference type="GO" id="GO:0006355">
    <property type="term" value="P:regulation of DNA-templated transcription"/>
    <property type="evidence" value="ECO:0007669"/>
    <property type="project" value="InterPro"/>
</dbReference>
<keyword evidence="2" id="KW-0238">DNA-binding</keyword>
<proteinExistence type="predicted"/>
<dbReference type="SMART" id="SM00421">
    <property type="entry name" value="HTH_LUXR"/>
    <property type="match status" value="1"/>
</dbReference>
<reference evidence="6 7" key="1">
    <citation type="submission" date="2016-11" db="EMBL/GenBank/DDBJ databases">
        <title>Trade-off between light-utilization and light-protection in marine flavobacteria.</title>
        <authorList>
            <person name="Kumagai Y."/>
        </authorList>
    </citation>
    <scope>NUCLEOTIDE SEQUENCE [LARGE SCALE GENOMIC DNA]</scope>
    <source>
        <strain evidence="6 7">NBRC 107741</strain>
    </source>
</reference>
<dbReference type="RefSeq" id="WP_219842120.1">
    <property type="nucleotide sequence ID" value="NZ_MQUB01000001.1"/>
</dbReference>
<comment type="caution">
    <text evidence="6">The sequence shown here is derived from an EMBL/GenBank/DDBJ whole genome shotgun (WGS) entry which is preliminary data.</text>
</comment>
<evidence type="ECO:0000256" key="4">
    <source>
        <dbReference type="SAM" id="Phobius"/>
    </source>
</evidence>
<protein>
    <submittedName>
        <fullName evidence="6">Helix-turn-helix transcriptional regulator</fullName>
    </submittedName>
</protein>
<organism evidence="6 7">
    <name type="scientific">Aureitalea marina</name>
    <dbReference type="NCBI Taxonomy" id="930804"/>
    <lineage>
        <taxon>Bacteria</taxon>
        <taxon>Pseudomonadati</taxon>
        <taxon>Bacteroidota</taxon>
        <taxon>Flavobacteriia</taxon>
        <taxon>Flavobacteriales</taxon>
        <taxon>Flavobacteriaceae</taxon>
        <taxon>Aureitalea</taxon>
    </lineage>
</organism>
<dbReference type="Gene3D" id="1.10.10.10">
    <property type="entry name" value="Winged helix-like DNA-binding domain superfamily/Winged helix DNA-binding domain"/>
    <property type="match status" value="1"/>
</dbReference>
<keyword evidence="3" id="KW-0804">Transcription</keyword>
<evidence type="ECO:0000256" key="2">
    <source>
        <dbReference type="ARBA" id="ARBA00023125"/>
    </source>
</evidence>
<dbReference type="AlphaFoldDB" id="A0A2S7KRL3"/>
<feature type="transmembrane region" description="Helical" evidence="4">
    <location>
        <begin position="5"/>
        <end position="25"/>
    </location>
</feature>
<dbReference type="PANTHER" id="PTHR44688:SF25">
    <property type="entry name" value="HTH LUXR-TYPE DOMAIN-CONTAINING PROTEIN"/>
    <property type="match status" value="1"/>
</dbReference>
<dbReference type="PROSITE" id="PS50043">
    <property type="entry name" value="HTH_LUXR_2"/>
    <property type="match status" value="1"/>
</dbReference>
<evidence type="ECO:0000256" key="1">
    <source>
        <dbReference type="ARBA" id="ARBA00023015"/>
    </source>
</evidence>
<feature type="transmembrane region" description="Helical" evidence="4">
    <location>
        <begin position="31"/>
        <end position="51"/>
    </location>
</feature>
<keyword evidence="4" id="KW-0812">Transmembrane</keyword>
<gene>
    <name evidence="6" type="ORF">BST85_10440</name>
</gene>
<dbReference type="PRINTS" id="PR00038">
    <property type="entry name" value="HTHLUXR"/>
</dbReference>
<evidence type="ECO:0000256" key="3">
    <source>
        <dbReference type="ARBA" id="ARBA00023163"/>
    </source>
</evidence>
<keyword evidence="1" id="KW-0805">Transcription regulation</keyword>
<dbReference type="Pfam" id="PF00196">
    <property type="entry name" value="GerE"/>
    <property type="match status" value="1"/>
</dbReference>
<evidence type="ECO:0000313" key="6">
    <source>
        <dbReference type="EMBL" id="PQB05256.1"/>
    </source>
</evidence>
<dbReference type="InterPro" id="IPR016032">
    <property type="entry name" value="Sig_transdc_resp-reg_C-effctor"/>
</dbReference>
<accession>A0A2S7KRL3</accession>
<dbReference type="SUPFAM" id="SSF46894">
    <property type="entry name" value="C-terminal effector domain of the bipartite response regulators"/>
    <property type="match status" value="1"/>
</dbReference>
<dbReference type="InterPro" id="IPR000792">
    <property type="entry name" value="Tscrpt_reg_LuxR_C"/>
</dbReference>
<dbReference type="GO" id="GO:0003677">
    <property type="term" value="F:DNA binding"/>
    <property type="evidence" value="ECO:0007669"/>
    <property type="project" value="UniProtKB-KW"/>
</dbReference>
<sequence>MRKTVFVFSLLIILVMILFQLNKYSRISDNWFAEIGLGVIAVAFFLIGWLIHKRSSRQSSDDMTSIDTEKIKELGISDREYEVLVKIGEGLSNQEIAQTLYVSESTVKTHVSNLLLKLDAKRRTQAVKQARIQGIL</sequence>
<keyword evidence="4" id="KW-0472">Membrane</keyword>
<name>A0A2S7KRL3_9FLAO</name>